<evidence type="ECO:0008006" key="3">
    <source>
        <dbReference type="Google" id="ProtNLM"/>
    </source>
</evidence>
<dbReference type="Gene3D" id="2.60.40.1120">
    <property type="entry name" value="Carboxypeptidase-like, regulatory domain"/>
    <property type="match status" value="1"/>
</dbReference>
<dbReference type="SUPFAM" id="SSF49464">
    <property type="entry name" value="Carboxypeptidase regulatory domain-like"/>
    <property type="match status" value="1"/>
</dbReference>
<accession>A0ABP7WWP5</accession>
<keyword evidence="2" id="KW-1185">Reference proteome</keyword>
<proteinExistence type="predicted"/>
<dbReference type="Proteomes" id="UP001500841">
    <property type="component" value="Unassembled WGS sequence"/>
</dbReference>
<protein>
    <recommendedName>
        <fullName evidence="3">Carboxypeptidase-like regulatory domain-containing protein</fullName>
    </recommendedName>
</protein>
<evidence type="ECO:0000313" key="1">
    <source>
        <dbReference type="EMBL" id="GAA4098726.1"/>
    </source>
</evidence>
<organism evidence="1 2">
    <name type="scientific">Mucilaginibacter panaciglaebae</name>
    <dbReference type="NCBI Taxonomy" id="502331"/>
    <lineage>
        <taxon>Bacteria</taxon>
        <taxon>Pseudomonadati</taxon>
        <taxon>Bacteroidota</taxon>
        <taxon>Sphingobacteriia</taxon>
        <taxon>Sphingobacteriales</taxon>
        <taxon>Sphingobacteriaceae</taxon>
        <taxon>Mucilaginibacter</taxon>
    </lineage>
</organism>
<reference evidence="2" key="1">
    <citation type="journal article" date="2019" name="Int. J. Syst. Evol. Microbiol.">
        <title>The Global Catalogue of Microorganisms (GCM) 10K type strain sequencing project: providing services to taxonomists for standard genome sequencing and annotation.</title>
        <authorList>
            <consortium name="The Broad Institute Genomics Platform"/>
            <consortium name="The Broad Institute Genome Sequencing Center for Infectious Disease"/>
            <person name="Wu L."/>
            <person name="Ma J."/>
        </authorList>
    </citation>
    <scope>NUCLEOTIDE SEQUENCE [LARGE SCALE GENOMIC DNA]</scope>
    <source>
        <strain evidence="2">JCM 17085</strain>
    </source>
</reference>
<comment type="caution">
    <text evidence="1">The sequence shown here is derived from an EMBL/GenBank/DDBJ whole genome shotgun (WGS) entry which is preliminary data.</text>
</comment>
<dbReference type="Pfam" id="PF13715">
    <property type="entry name" value="CarbopepD_reg_2"/>
    <property type="match status" value="1"/>
</dbReference>
<evidence type="ECO:0000313" key="2">
    <source>
        <dbReference type="Proteomes" id="UP001500841"/>
    </source>
</evidence>
<dbReference type="EMBL" id="BAABCV010000008">
    <property type="protein sequence ID" value="GAA4098726.1"/>
    <property type="molecule type" value="Genomic_DNA"/>
</dbReference>
<name>A0ABP7WWP5_9SPHI</name>
<sequence>MRAKSQSEYTISGRVTNEKQKPISGAIVFIDGSQIATATDNIGRFEVNAPGPGSYHLLVKMMGYAVVSKDVMLTGKSINLDISLTIKPIILHEVNIGSDKNWAKNYAIFKKEFLGTTVNARACEILNPEIINFSTSKRMLYADADDFLMIENKKLGYRIKYLLKTFEHSALARTSYSGDVIFEELAGTEYQKQEWAKNRLETYNGSMMHFLRAVFNNVTLNEGFVTNQMYQSNGKHYYNPNPIKFDTLVTAINTSFVSFKFTGLRIVYDPVKATALMASDHTAAANSHIIMEDISAPEKTASESELILSLKGGAVVDAAGRVFSGYLRSFLIRGAWTYKRVGDQLPFEYQPPVITFTKP</sequence>
<gene>
    <name evidence="1" type="ORF">GCM10022392_23260</name>
</gene>
<dbReference type="InterPro" id="IPR008969">
    <property type="entry name" value="CarboxyPept-like_regulatory"/>
</dbReference>